<proteinExistence type="predicted"/>
<comment type="caution">
    <text evidence="3">The sequence shown here is derived from an EMBL/GenBank/DDBJ whole genome shotgun (WGS) entry which is preliminary data.</text>
</comment>
<organism evidence="3 4">
    <name type="scientific">Hymenochirus boettgeri</name>
    <name type="common">Congo dwarf clawed frog</name>
    <dbReference type="NCBI Taxonomy" id="247094"/>
    <lineage>
        <taxon>Eukaryota</taxon>
        <taxon>Metazoa</taxon>
        <taxon>Chordata</taxon>
        <taxon>Craniata</taxon>
        <taxon>Vertebrata</taxon>
        <taxon>Euteleostomi</taxon>
        <taxon>Amphibia</taxon>
        <taxon>Batrachia</taxon>
        <taxon>Anura</taxon>
        <taxon>Pipoidea</taxon>
        <taxon>Pipidae</taxon>
        <taxon>Pipinae</taxon>
        <taxon>Hymenochirus</taxon>
    </lineage>
</organism>
<dbReference type="Proteomes" id="UP000812440">
    <property type="component" value="Chromosome 5"/>
</dbReference>
<feature type="domain" description="Fibronectin type-III" evidence="2">
    <location>
        <begin position="263"/>
        <end position="348"/>
    </location>
</feature>
<dbReference type="PANTHER" id="PTHR46708">
    <property type="entry name" value="TENASCIN"/>
    <property type="match status" value="1"/>
</dbReference>
<dbReference type="EMBL" id="JAACNH010000004">
    <property type="protein sequence ID" value="KAG8445049.1"/>
    <property type="molecule type" value="Genomic_DNA"/>
</dbReference>
<dbReference type="Gene3D" id="2.60.40.10">
    <property type="entry name" value="Immunoglobulins"/>
    <property type="match status" value="6"/>
</dbReference>
<dbReference type="SUPFAM" id="SSF49265">
    <property type="entry name" value="Fibronectin type III"/>
    <property type="match status" value="3"/>
</dbReference>
<name>A0A8T2JIP7_9PIPI</name>
<feature type="domain" description="Fibronectin type-III" evidence="2">
    <location>
        <begin position="91"/>
        <end position="176"/>
    </location>
</feature>
<sequence length="524" mass="56894">MLPGDVQNLTVYNISTSSISLSWVPPEGNSSSFLIQILGNPMFNLTTTSEFVDVEGLIPGNYYIFNVSSLVGESNIEGRSTSISTYTKPGDVQNLTLYNISTSSISLSWGPPEGNSSSFLIQILGNPMFNLTTNSEFIDVEGLIPGNYYIINVSSLVGESNVEGRSKSISTYTKPGEVINLTIVIITTSSVYLRWEPPEGNFSSYLVQIQDNSTFSIELQSTFVNIEDLIPGNYYTFLVSSTAGNNQIKSDNKIISAYTKPGDVQNLTVYNISTSSISLSWVPPEGNSSSFLIQILGNPMFNLITTSEFVDVEGLIPGNYYIINVSSLVGESNVEGRSTSIPTYTKPGDVQNLTVYNISTSSISMSWVPPEGNSSSFLIQILGNPMFNLSTTSEFVDVEGLIPGNYYIFNVSSLVGESNVEGRSKSISTYTKPGDVQNLTVYNISTSSISLSWVPPEGNSSSFLIQILGNPTFNLSTTFEFVDVEGLIPGNYYIINVSSLVGESNVRGRSKSISTYTSGIFMIM</sequence>
<evidence type="ECO:0000259" key="2">
    <source>
        <dbReference type="PROSITE" id="PS50853"/>
    </source>
</evidence>
<dbReference type="PROSITE" id="PS50853">
    <property type="entry name" value="FN3"/>
    <property type="match status" value="6"/>
</dbReference>
<feature type="domain" description="Fibronectin type-III" evidence="2">
    <location>
        <begin position="435"/>
        <end position="520"/>
    </location>
</feature>
<keyword evidence="1" id="KW-0677">Repeat</keyword>
<dbReference type="InterPro" id="IPR013783">
    <property type="entry name" value="Ig-like_fold"/>
</dbReference>
<dbReference type="Pfam" id="PF00041">
    <property type="entry name" value="fn3"/>
    <property type="match status" value="6"/>
</dbReference>
<evidence type="ECO:0000313" key="4">
    <source>
        <dbReference type="Proteomes" id="UP000812440"/>
    </source>
</evidence>
<evidence type="ECO:0000256" key="1">
    <source>
        <dbReference type="ARBA" id="ARBA00022737"/>
    </source>
</evidence>
<dbReference type="PANTHER" id="PTHR46708:SF11">
    <property type="entry name" value="RECEPTOR-TYPE TYROSINE-PROTEIN PHOSPHATASE ETA-LIKE"/>
    <property type="match status" value="1"/>
</dbReference>
<protein>
    <recommendedName>
        <fullName evidence="2">Fibronectin type-III domain-containing protein</fullName>
    </recommendedName>
</protein>
<keyword evidence="4" id="KW-1185">Reference proteome</keyword>
<dbReference type="InterPro" id="IPR003961">
    <property type="entry name" value="FN3_dom"/>
</dbReference>
<accession>A0A8T2JIP7</accession>
<dbReference type="AlphaFoldDB" id="A0A8T2JIP7"/>
<gene>
    <name evidence="3" type="ORF">GDO86_009984</name>
</gene>
<feature type="domain" description="Fibronectin type-III" evidence="2">
    <location>
        <begin position="177"/>
        <end position="262"/>
    </location>
</feature>
<evidence type="ECO:0000313" key="3">
    <source>
        <dbReference type="EMBL" id="KAG8445049.1"/>
    </source>
</evidence>
<dbReference type="InterPro" id="IPR036116">
    <property type="entry name" value="FN3_sf"/>
</dbReference>
<dbReference type="CDD" id="cd00063">
    <property type="entry name" value="FN3"/>
    <property type="match status" value="6"/>
</dbReference>
<dbReference type="SMART" id="SM00060">
    <property type="entry name" value="FN3"/>
    <property type="match status" value="6"/>
</dbReference>
<reference evidence="3" key="1">
    <citation type="thesis" date="2020" institute="ProQuest LLC" country="789 East Eisenhower Parkway, Ann Arbor, MI, USA">
        <title>Comparative Genomics and Chromosome Evolution.</title>
        <authorList>
            <person name="Mudd A.B."/>
        </authorList>
    </citation>
    <scope>NUCLEOTIDE SEQUENCE</scope>
    <source>
        <strain evidence="3">Female2</strain>
        <tissue evidence="3">Blood</tissue>
    </source>
</reference>
<feature type="domain" description="Fibronectin type-III" evidence="2">
    <location>
        <begin position="349"/>
        <end position="434"/>
    </location>
</feature>
<dbReference type="OrthoDB" id="9907900at2759"/>
<feature type="domain" description="Fibronectin type-III" evidence="2">
    <location>
        <begin position="5"/>
        <end position="90"/>
    </location>
</feature>
<dbReference type="InterPro" id="IPR050991">
    <property type="entry name" value="ECM_Regulatory_Proteins"/>
</dbReference>